<gene>
    <name evidence="3" type="ORF">FGU65_05185</name>
</gene>
<protein>
    <recommendedName>
        <fullName evidence="5">DUF3566 domain-containing protein</fullName>
    </recommendedName>
</protein>
<dbReference type="EMBL" id="VCYH01000003">
    <property type="protein sequence ID" value="MDN7024290.1"/>
    <property type="molecule type" value="Genomic_DNA"/>
</dbReference>
<evidence type="ECO:0000313" key="4">
    <source>
        <dbReference type="Proteomes" id="UP001168338"/>
    </source>
</evidence>
<reference evidence="3" key="1">
    <citation type="submission" date="2019-05" db="EMBL/GenBank/DDBJ databases">
        <title>Methanoculleus sp. FWC-SCC1, a methanogenic archaeon isolated from deep marine cold seep.</title>
        <authorList>
            <person name="Chen Y.-W."/>
            <person name="Chen S.-C."/>
            <person name="Teng N.-H."/>
            <person name="Lai M.-C."/>
        </authorList>
    </citation>
    <scope>NUCLEOTIDE SEQUENCE</scope>
    <source>
        <strain evidence="3">FWC-SCC1</strain>
    </source>
</reference>
<feature type="region of interest" description="Disordered" evidence="1">
    <location>
        <begin position="144"/>
        <end position="164"/>
    </location>
</feature>
<evidence type="ECO:0000313" key="3">
    <source>
        <dbReference type="EMBL" id="MDN7024290.1"/>
    </source>
</evidence>
<evidence type="ECO:0008006" key="5">
    <source>
        <dbReference type="Google" id="ProtNLM"/>
    </source>
</evidence>
<name>A0ABT8M8N5_9EURY</name>
<dbReference type="Proteomes" id="UP001168338">
    <property type="component" value="Unassembled WGS sequence"/>
</dbReference>
<organism evidence="3 4">
    <name type="scientific">Methanoculleus frigidifontis</name>
    <dbReference type="NCBI Taxonomy" id="2584085"/>
    <lineage>
        <taxon>Archaea</taxon>
        <taxon>Methanobacteriati</taxon>
        <taxon>Methanobacteriota</taxon>
        <taxon>Stenosarchaea group</taxon>
        <taxon>Methanomicrobia</taxon>
        <taxon>Methanomicrobiales</taxon>
        <taxon>Methanomicrobiaceae</taxon>
        <taxon>Methanoculleus</taxon>
    </lineage>
</organism>
<accession>A0ABT8M8N5</accession>
<feature type="transmembrane region" description="Helical" evidence="2">
    <location>
        <begin position="54"/>
        <end position="87"/>
    </location>
</feature>
<comment type="caution">
    <text evidence="3">The sequence shown here is derived from an EMBL/GenBank/DDBJ whole genome shotgun (WGS) entry which is preliminary data.</text>
</comment>
<evidence type="ECO:0000256" key="1">
    <source>
        <dbReference type="SAM" id="MobiDB-lite"/>
    </source>
</evidence>
<proteinExistence type="predicted"/>
<keyword evidence="4" id="KW-1185">Reference proteome</keyword>
<keyword evidence="2" id="KW-0812">Transmembrane</keyword>
<keyword evidence="2" id="KW-0472">Membrane</keyword>
<feature type="transmembrane region" description="Helical" evidence="2">
    <location>
        <begin position="21"/>
        <end position="42"/>
    </location>
</feature>
<keyword evidence="2" id="KW-1133">Transmembrane helix</keyword>
<dbReference type="RefSeq" id="WP_301663388.1">
    <property type="nucleotide sequence ID" value="NZ_VCYH01000003.1"/>
</dbReference>
<evidence type="ECO:0000256" key="2">
    <source>
        <dbReference type="SAM" id="Phobius"/>
    </source>
</evidence>
<sequence>MRKKTYIKRFGVIPAAKFTPVLTALYGLVIGVTATLAGRFAPVAGGLAHGIPGAIGTIGLGVGLVVLFTLAAALIGFIIGAILAALYNIVFSTTGGIEVELDIKERSRHQPLQIHRGIPPRRTRAAAVPANLSPKKGCILFCGTKGKRPGRPPLPPGGEQHLSR</sequence>